<evidence type="ECO:0000256" key="1">
    <source>
        <dbReference type="SAM" id="Coils"/>
    </source>
</evidence>
<evidence type="ECO:0000313" key="2">
    <source>
        <dbReference type="EMBL" id="SEA69710.1"/>
    </source>
</evidence>
<evidence type="ECO:0000313" key="3">
    <source>
        <dbReference type="Proteomes" id="UP000183253"/>
    </source>
</evidence>
<feature type="coiled-coil region" evidence="1">
    <location>
        <begin position="45"/>
        <end position="94"/>
    </location>
</feature>
<keyword evidence="1" id="KW-0175">Coiled coil</keyword>
<keyword evidence="3" id="KW-1185">Reference proteome</keyword>
<name>A0A1H4DB82_9BACT</name>
<sequence>MKSTRAKAYINESLTLEMSGAFGVSQQDAIRAVEIAENDMLVKQCDRHKEDLQFLEGMLDDLDNNRMEILRQSIDDWRDELERMIAELKREINA</sequence>
<dbReference type="RefSeq" id="WP_010260681.1">
    <property type="nucleotide sequence ID" value="NZ_CAEG01000005.1"/>
</dbReference>
<reference evidence="2 3" key="1">
    <citation type="submission" date="2016-10" db="EMBL/GenBank/DDBJ databases">
        <authorList>
            <person name="de Groot N.N."/>
        </authorList>
    </citation>
    <scope>NUCLEOTIDE SEQUENCE [LARGE SCALE GENOMIC DNA]</scope>
    <source>
        <strain evidence="2 3">DSM 25383</strain>
    </source>
</reference>
<gene>
    <name evidence="2" type="ORF">SAMN05444145_105211</name>
</gene>
<proteinExistence type="predicted"/>
<dbReference type="EMBL" id="FNRI01000005">
    <property type="protein sequence ID" value="SEA69710.1"/>
    <property type="molecule type" value="Genomic_DNA"/>
</dbReference>
<accession>A0A1H4DB82</accession>
<protein>
    <recommendedName>
        <fullName evidence="4">Coil containing protein</fullName>
    </recommendedName>
</protein>
<organism evidence="2 3">
    <name type="scientific">Alistipes timonensis JC136</name>
    <dbReference type="NCBI Taxonomy" id="1033731"/>
    <lineage>
        <taxon>Bacteria</taxon>
        <taxon>Pseudomonadati</taxon>
        <taxon>Bacteroidota</taxon>
        <taxon>Bacteroidia</taxon>
        <taxon>Bacteroidales</taxon>
        <taxon>Rikenellaceae</taxon>
        <taxon>Alistipes</taxon>
    </lineage>
</organism>
<dbReference type="Proteomes" id="UP000183253">
    <property type="component" value="Unassembled WGS sequence"/>
</dbReference>
<dbReference type="STRING" id="1033731.SAMN05444145_105211"/>
<dbReference type="AlphaFoldDB" id="A0A1H4DB82"/>
<evidence type="ECO:0008006" key="4">
    <source>
        <dbReference type="Google" id="ProtNLM"/>
    </source>
</evidence>